<dbReference type="PROSITE" id="PS50042">
    <property type="entry name" value="CNMP_BINDING_3"/>
    <property type="match status" value="1"/>
</dbReference>
<dbReference type="GO" id="GO:0003700">
    <property type="term" value="F:DNA-binding transcription factor activity"/>
    <property type="evidence" value="ECO:0007669"/>
    <property type="project" value="TreeGrafter"/>
</dbReference>
<evidence type="ECO:0000256" key="3">
    <source>
        <dbReference type="ARBA" id="ARBA00023163"/>
    </source>
</evidence>
<keyword evidence="1" id="KW-0805">Transcription regulation</keyword>
<dbReference type="Gene3D" id="2.60.120.10">
    <property type="entry name" value="Jelly Rolls"/>
    <property type="match status" value="1"/>
</dbReference>
<evidence type="ECO:0000256" key="2">
    <source>
        <dbReference type="ARBA" id="ARBA00023125"/>
    </source>
</evidence>
<dbReference type="RefSeq" id="WP_094205371.1">
    <property type="nucleotide sequence ID" value="NZ_JAPJPX010000008.1"/>
</dbReference>
<protein>
    <submittedName>
        <fullName evidence="6">Transcriptional regulator</fullName>
    </submittedName>
</protein>
<dbReference type="InterPro" id="IPR012318">
    <property type="entry name" value="HTH_CRP"/>
</dbReference>
<dbReference type="SUPFAM" id="SSF51206">
    <property type="entry name" value="cAMP-binding domain-like"/>
    <property type="match status" value="1"/>
</dbReference>
<dbReference type="EMBL" id="NDYC01000011">
    <property type="protein sequence ID" value="OXZ28411.1"/>
    <property type="molecule type" value="Genomic_DNA"/>
</dbReference>
<evidence type="ECO:0000256" key="1">
    <source>
        <dbReference type="ARBA" id="ARBA00023015"/>
    </source>
</evidence>
<evidence type="ECO:0000313" key="7">
    <source>
        <dbReference type="Proteomes" id="UP000215413"/>
    </source>
</evidence>
<keyword evidence="2" id="KW-0238">DNA-binding</keyword>
<dbReference type="GO" id="GO:0003677">
    <property type="term" value="F:DNA binding"/>
    <property type="evidence" value="ECO:0007669"/>
    <property type="project" value="UniProtKB-KW"/>
</dbReference>
<reference evidence="7" key="1">
    <citation type="submission" date="2017-04" db="EMBL/GenBank/DDBJ databases">
        <title>Finegoldia magna isolated from orthopedic joint implant-associated infections.</title>
        <authorList>
            <person name="Bjorklund S."/>
            <person name="Bruggemann H."/>
            <person name="Jensen A."/>
            <person name="Hellmark B."/>
            <person name="Soderquist B."/>
        </authorList>
    </citation>
    <scope>NUCLEOTIDE SEQUENCE [LARGE SCALE GENOMIC DNA]</scope>
    <source>
        <strain evidence="7">CCUG 54800</strain>
    </source>
</reference>
<dbReference type="InterPro" id="IPR018490">
    <property type="entry name" value="cNMP-bd_dom_sf"/>
</dbReference>
<feature type="domain" description="Cyclic nucleotide-binding" evidence="4">
    <location>
        <begin position="6"/>
        <end position="108"/>
    </location>
</feature>
<accession>A0A233V7N6</accession>
<dbReference type="InterPro" id="IPR050397">
    <property type="entry name" value="Env_Response_Regulators"/>
</dbReference>
<dbReference type="SUPFAM" id="SSF46785">
    <property type="entry name" value="Winged helix' DNA-binding domain"/>
    <property type="match status" value="1"/>
</dbReference>
<dbReference type="SMART" id="SM00419">
    <property type="entry name" value="HTH_CRP"/>
    <property type="match status" value="1"/>
</dbReference>
<proteinExistence type="predicted"/>
<dbReference type="Pfam" id="PF00027">
    <property type="entry name" value="cNMP_binding"/>
    <property type="match status" value="1"/>
</dbReference>
<evidence type="ECO:0000259" key="4">
    <source>
        <dbReference type="PROSITE" id="PS50042"/>
    </source>
</evidence>
<evidence type="ECO:0000313" key="6">
    <source>
        <dbReference type="EMBL" id="OXZ28411.1"/>
    </source>
</evidence>
<dbReference type="PANTHER" id="PTHR24567:SF58">
    <property type="entry name" value="CYCLIC AMP-BINDING REGULATORY PROTEIN"/>
    <property type="match status" value="1"/>
</dbReference>
<dbReference type="InterPro" id="IPR000595">
    <property type="entry name" value="cNMP-bd_dom"/>
</dbReference>
<organism evidence="6 7">
    <name type="scientific">Finegoldia magna</name>
    <name type="common">Peptostreptococcus magnus</name>
    <dbReference type="NCBI Taxonomy" id="1260"/>
    <lineage>
        <taxon>Bacteria</taxon>
        <taxon>Bacillati</taxon>
        <taxon>Bacillota</taxon>
        <taxon>Tissierellia</taxon>
        <taxon>Tissierellales</taxon>
        <taxon>Peptoniphilaceae</taxon>
        <taxon>Finegoldia</taxon>
    </lineage>
</organism>
<dbReference type="Proteomes" id="UP000215413">
    <property type="component" value="Unassembled WGS sequence"/>
</dbReference>
<dbReference type="PROSITE" id="PS51063">
    <property type="entry name" value="HTH_CRP_2"/>
    <property type="match status" value="1"/>
</dbReference>
<dbReference type="Pfam" id="PF13545">
    <property type="entry name" value="HTH_Crp_2"/>
    <property type="match status" value="1"/>
</dbReference>
<feature type="domain" description="HTH crp-type" evidence="5">
    <location>
        <begin position="146"/>
        <end position="211"/>
    </location>
</feature>
<dbReference type="GO" id="GO:0005829">
    <property type="term" value="C:cytosol"/>
    <property type="evidence" value="ECO:0007669"/>
    <property type="project" value="TreeGrafter"/>
</dbReference>
<dbReference type="InterPro" id="IPR014710">
    <property type="entry name" value="RmlC-like_jellyroll"/>
</dbReference>
<evidence type="ECO:0000259" key="5">
    <source>
        <dbReference type="PROSITE" id="PS51063"/>
    </source>
</evidence>
<dbReference type="CDD" id="cd00038">
    <property type="entry name" value="CAP_ED"/>
    <property type="match status" value="1"/>
</dbReference>
<dbReference type="InterPro" id="IPR036390">
    <property type="entry name" value="WH_DNA-bd_sf"/>
</dbReference>
<dbReference type="AlphaFoldDB" id="A0A233V7N6"/>
<gene>
    <name evidence="6" type="ORF">B9N49_02375</name>
</gene>
<keyword evidence="3" id="KW-0804">Transcription</keyword>
<sequence>MINSKLFKNFTEEEFEQFLIESNSIINKYNKNSYVFSPGDICNKIYVLKSGKLSLEKTDINGKNTVVNIFKNHGEVMAEVYSYLNKISDFTLVCNTDCEILEIPVSFFDISESSTSIKNKIMTNLITILAEKAFFLNSKVRLLSSFSLRQKIATFLIQTEKKDVSNTEMTRQQMADFMATTRPSLSRELLSMEDSGLIELNGSEIKIKNREELENLL</sequence>
<dbReference type="PANTHER" id="PTHR24567">
    <property type="entry name" value="CRP FAMILY TRANSCRIPTIONAL REGULATORY PROTEIN"/>
    <property type="match status" value="1"/>
</dbReference>
<name>A0A233V7N6_FINMA</name>
<comment type="caution">
    <text evidence="6">The sequence shown here is derived from an EMBL/GenBank/DDBJ whole genome shotgun (WGS) entry which is preliminary data.</text>
</comment>